<dbReference type="GeneID" id="80916042"/>
<reference evidence="1" key="1">
    <citation type="submission" date="2022-10" db="EMBL/GenBank/DDBJ databases">
        <title>Tapping the CABI collections for fungal endophytes: first genome assemblies for Collariella, Neodidymelliopsis, Ascochyta clinopodiicola, Didymella pomorum, Didymosphaeria variabile, Neocosmospora piperis and Neocucurbitaria cava.</title>
        <authorList>
            <person name="Hill R."/>
        </authorList>
    </citation>
    <scope>NUCLEOTIDE SEQUENCE</scope>
    <source>
        <strain evidence="1">IMI 356815</strain>
    </source>
</reference>
<accession>A0A9W8X9D4</accession>
<dbReference type="RefSeq" id="XP_056065220.1">
    <property type="nucleotide sequence ID" value="XM_056221233.1"/>
</dbReference>
<organism evidence="1 2">
    <name type="scientific">Didymosphaeria variabile</name>
    <dbReference type="NCBI Taxonomy" id="1932322"/>
    <lineage>
        <taxon>Eukaryota</taxon>
        <taxon>Fungi</taxon>
        <taxon>Dikarya</taxon>
        <taxon>Ascomycota</taxon>
        <taxon>Pezizomycotina</taxon>
        <taxon>Dothideomycetes</taxon>
        <taxon>Pleosporomycetidae</taxon>
        <taxon>Pleosporales</taxon>
        <taxon>Massarineae</taxon>
        <taxon>Didymosphaeriaceae</taxon>
        <taxon>Didymosphaeria</taxon>
    </lineage>
</organism>
<evidence type="ECO:0000313" key="1">
    <source>
        <dbReference type="EMBL" id="KAJ4344768.1"/>
    </source>
</evidence>
<protein>
    <submittedName>
        <fullName evidence="1">Uncharacterized protein</fullName>
    </submittedName>
</protein>
<gene>
    <name evidence="1" type="ORF">N0V89_012512</name>
</gene>
<dbReference type="AlphaFoldDB" id="A0A9W8X9D4"/>
<sequence>MAYVVFVEYARTIGDGEIAERNLKFIALMVKDLHMVEVDEGVGRIGEVAQKLHFLEADEVFAELGALQIVTLFVQYQQQTMLYGNVAWAKLTRDDTVVGVRFSEVSAYTGLRRVATFRGNKAS</sequence>
<evidence type="ECO:0000313" key="2">
    <source>
        <dbReference type="Proteomes" id="UP001140513"/>
    </source>
</evidence>
<name>A0A9W8X9D4_9PLEO</name>
<dbReference type="Proteomes" id="UP001140513">
    <property type="component" value="Unassembled WGS sequence"/>
</dbReference>
<dbReference type="EMBL" id="JAPEUX010000010">
    <property type="protein sequence ID" value="KAJ4344768.1"/>
    <property type="molecule type" value="Genomic_DNA"/>
</dbReference>
<proteinExistence type="predicted"/>
<comment type="caution">
    <text evidence="1">The sequence shown here is derived from an EMBL/GenBank/DDBJ whole genome shotgun (WGS) entry which is preliminary data.</text>
</comment>
<keyword evidence="2" id="KW-1185">Reference proteome</keyword>